<reference evidence="8 9" key="1">
    <citation type="submission" date="2020-02" db="EMBL/GenBank/DDBJ databases">
        <title>Sequencing the genomes of 1000 actinobacteria strains.</title>
        <authorList>
            <person name="Klenk H.-P."/>
        </authorList>
    </citation>
    <scope>NUCLEOTIDE SEQUENCE [LARGE SCALE GENOMIC DNA]</scope>
    <source>
        <strain evidence="8 9">DSM 27960</strain>
    </source>
</reference>
<evidence type="ECO:0000256" key="1">
    <source>
        <dbReference type="ARBA" id="ARBA00022512"/>
    </source>
</evidence>
<feature type="domain" description="Gram-positive cocci surface proteins LPxTG" evidence="7">
    <location>
        <begin position="1791"/>
        <end position="1825"/>
    </location>
</feature>
<evidence type="ECO:0000256" key="5">
    <source>
        <dbReference type="SAM" id="MobiDB-lite"/>
    </source>
</evidence>
<dbReference type="InterPro" id="IPR013783">
    <property type="entry name" value="Ig-like_fold"/>
</dbReference>
<dbReference type="InterPro" id="IPR045474">
    <property type="entry name" value="GEVED"/>
</dbReference>
<dbReference type="Proteomes" id="UP000541033">
    <property type="component" value="Unassembled WGS sequence"/>
</dbReference>
<organism evidence="8 9">
    <name type="scientific">Lysinibacter cavernae</name>
    <dbReference type="NCBI Taxonomy" id="1640652"/>
    <lineage>
        <taxon>Bacteria</taxon>
        <taxon>Bacillati</taxon>
        <taxon>Actinomycetota</taxon>
        <taxon>Actinomycetes</taxon>
        <taxon>Micrococcales</taxon>
        <taxon>Microbacteriaceae</taxon>
        <taxon>Lysinibacter</taxon>
    </lineage>
</organism>
<evidence type="ECO:0000256" key="4">
    <source>
        <dbReference type="ARBA" id="ARBA00023088"/>
    </source>
</evidence>
<dbReference type="PROSITE" id="PS51318">
    <property type="entry name" value="TAT"/>
    <property type="match status" value="1"/>
</dbReference>
<evidence type="ECO:0000256" key="2">
    <source>
        <dbReference type="ARBA" id="ARBA00022525"/>
    </source>
</evidence>
<dbReference type="InterPro" id="IPR041498">
    <property type="entry name" value="Big_6"/>
</dbReference>
<comment type="caution">
    <text evidence="8">The sequence shown here is derived from an EMBL/GenBank/DDBJ whole genome shotgun (WGS) entry which is preliminary data.</text>
</comment>
<dbReference type="NCBIfam" id="NF033510">
    <property type="entry name" value="Ca_tandemer"/>
    <property type="match status" value="11"/>
</dbReference>
<dbReference type="GO" id="GO:0005975">
    <property type="term" value="P:carbohydrate metabolic process"/>
    <property type="evidence" value="ECO:0007669"/>
    <property type="project" value="UniProtKB-ARBA"/>
</dbReference>
<dbReference type="Pfam" id="PF20009">
    <property type="entry name" value="GEVED"/>
    <property type="match status" value="1"/>
</dbReference>
<dbReference type="InterPro" id="IPR044016">
    <property type="entry name" value="Big_13"/>
</dbReference>
<keyword evidence="1" id="KW-0134">Cell wall</keyword>
<name>A0A7X5R349_9MICO</name>
<keyword evidence="2" id="KW-0964">Secreted</keyword>
<feature type="compositionally biased region" description="Polar residues" evidence="5">
    <location>
        <begin position="580"/>
        <end position="589"/>
    </location>
</feature>
<sequence>MMFRPTQRPLERSTRASARRRVLASATALLVAVGGLTLGTDAASAYRGNSTITNDGTVTTITGGLTVTAAVANGPDGTIRTTFMGTAPARPGGEFSPDSVMGAYGKFRFETTPSTITRITPQHVGTVTLTFSSPVTNPRIHMYRGMGGIGSNANMDVAATALTVVDGQPEVPTLTKRAGFDGWSVTDTAVAPATLPVGYENASFCNRRSSMPELSPPACGSLELTGTVQSVTLRVDTLRGSIGAGNNNSLDTVTVLDFTVDEDLAGGNTELPATYGPASHVNSGLSIGAGLTNDAPLVRSGSTPQVQSTDENDAFTEAPSLYTARANTINVPVNGLLPGHTATTSVWVDANMNGVFDDNEMFSGAAAGNGIHTITIPSSAIRQSGDTWIRIRTSEIPATTASSFADSGEVEDWAVTISTEAPAAPVVTAPADDSLLNTAKPTFTGTGQQAGQAIEVRDASGTVACSTTVQADLSWSCTPASALPQGEATYSVFELDENSVASDPGTDVTITVDTIAPAAPAAAPTNGTIVRGTAEPLSTVTITNAANEPIGSGLVDAEGNFAITTTKAPAHGEVLSVTATDTAGNTSPKGTVTVNTTVPGTPTVDASNGEVLKGTGTAGETITVTLPDDSTLTTVVDGSGNWSITVPDNKPLAHNDVVTVISTNPEGTPSLPATVTIDSDAPDAPTVKPTNGSVITGTAEAGSTIVIRDGDTVLGTVIADTNGNYSKTFDPALVHGLEVSVTATDAAGNTSTPTTATVNASPVAAPVISPTNGQTVAGTGTPGTTITLTLPTGNPLTATVAGDGTWSIQVPAAQRPNHNEVITATAANVEGTVSAPATQVVDRVAPTAPIVDRSNGAVITGGPVATTDEIIILDGSGDPIEGELIRNPDGTFVFTPDTALTEDDTVTVSLRDPAGNESEATDVVIDTTAPQSLDVHPSNGSTIRGETEPFATVTIRNDKNEIIATVDADENGDFVAPFNPALAHGTTVTVTAADRVGNATAPVSVTVNSTVPTTPAINPTNGSTVSGIGDAGATVTVTLPNDTTLTAVVKDDGTWSVDVPEADRPKNGETVRATAENKEGTASQEATRTVDTVAPTAPVVFPTNGSTVSGTAEPGATIIIRLEDGLIIGVGTADETGAYSIDFEDPLEDGTEILVSARDAALNESPATPATVNGKAVDAPILHPSNGNTVAGTGTPGHGILVTLPNGDTVATTVDTNGNWVIPVAPRLADGDVVTATATNPEGTVSEPGTVTVDTIAPAAPTVEISNGLSVTGGIIELGDEVTVVDSSGKPVAGIVEIDDDGKFVFTPTTPLKDGDNVFVVVTDLSGNATEPVAVDLVTTKPTAPSIGVSDGAHITGGTIGDRETIEFLDGSGNPIAGDLTIEEDGTFVFVPAKPLTDDDTVTALITGPSGLESAPAEVEIVSTKPVTPHVDLSNGQLITGGPIGDRETVEFLDGAGNPIEGDLKVDTDGKFEFVPTNPLTEKDSVTVVVTGPSGLESAPVEVQIDSIAPDAPVVAPTNGSVVRGTAEPGSTVTIRDAKGNLLGTVTADTNGTFALPFSPAIADKTKLVITATDATGNTSPEATATVDASAVEAPYVAPSQGDVLTGTGTPCDIITVTLPDGTVITTVVSDNGTWFIAVAPDYALVDGDAVKVTATNPAGTVSEPTIVVIDQTAPEQPAVDQSTGEIITGGPIPPGDTVTIVDGDGNTIDGELVIDKDGTFTFVPAKPLTPGDDVFVIVTDAAGNASDPLKVDIVEQAKEHGGNGTGDGSGAGSGAGNGSNGSQQTNFAGLAVTGDTTSLPLAATGLLILLAGAAMLALRKRRDA</sequence>
<dbReference type="Gene3D" id="2.60.40.10">
    <property type="entry name" value="Immunoglobulins"/>
    <property type="match status" value="14"/>
</dbReference>
<protein>
    <submittedName>
        <fullName evidence="8">LPXTG-motif cell wall-anchored protein</fullName>
    </submittedName>
</protein>
<keyword evidence="6" id="KW-0472">Membrane</keyword>
<feature type="compositionally biased region" description="Gly residues" evidence="5">
    <location>
        <begin position="1763"/>
        <end position="1780"/>
    </location>
</feature>
<feature type="region of interest" description="Disordered" evidence="5">
    <location>
        <begin position="1760"/>
        <end position="1782"/>
    </location>
</feature>
<keyword evidence="6" id="KW-0812">Transmembrane</keyword>
<gene>
    <name evidence="8" type="ORF">FHX76_002423</name>
</gene>
<feature type="transmembrane region" description="Helical" evidence="6">
    <location>
        <begin position="1800"/>
        <end position="1819"/>
    </location>
</feature>
<keyword evidence="9" id="KW-1185">Reference proteome</keyword>
<dbReference type="PROSITE" id="PS50847">
    <property type="entry name" value="GRAM_POS_ANCHORING"/>
    <property type="match status" value="1"/>
</dbReference>
<evidence type="ECO:0000256" key="3">
    <source>
        <dbReference type="ARBA" id="ARBA00022729"/>
    </source>
</evidence>
<dbReference type="RefSeq" id="WP_167150906.1">
    <property type="nucleotide sequence ID" value="NZ_JAAMOX010000002.1"/>
</dbReference>
<evidence type="ECO:0000313" key="9">
    <source>
        <dbReference type="Proteomes" id="UP000541033"/>
    </source>
</evidence>
<feature type="region of interest" description="Disordered" evidence="5">
    <location>
        <begin position="1056"/>
        <end position="1083"/>
    </location>
</feature>
<dbReference type="InterPro" id="IPR019931">
    <property type="entry name" value="LPXTG_anchor"/>
</dbReference>
<feature type="compositionally biased region" description="Low complexity" evidence="5">
    <location>
        <begin position="590"/>
        <end position="604"/>
    </location>
</feature>
<feature type="compositionally biased region" description="Basic and acidic residues" evidence="5">
    <location>
        <begin position="1061"/>
        <end position="1079"/>
    </location>
</feature>
<dbReference type="Pfam" id="PF19077">
    <property type="entry name" value="Big_13"/>
    <property type="match status" value="1"/>
</dbReference>
<evidence type="ECO:0000256" key="6">
    <source>
        <dbReference type="SAM" id="Phobius"/>
    </source>
</evidence>
<evidence type="ECO:0000313" key="8">
    <source>
        <dbReference type="EMBL" id="NIH54527.1"/>
    </source>
</evidence>
<proteinExistence type="predicted"/>
<accession>A0A7X5R349</accession>
<dbReference type="EMBL" id="JAAMOX010000002">
    <property type="protein sequence ID" value="NIH54527.1"/>
    <property type="molecule type" value="Genomic_DNA"/>
</dbReference>
<dbReference type="InterPro" id="IPR006311">
    <property type="entry name" value="TAT_signal"/>
</dbReference>
<keyword evidence="6" id="KW-1133">Transmembrane helix</keyword>
<dbReference type="NCBIfam" id="TIGR01167">
    <property type="entry name" value="LPXTG_anchor"/>
    <property type="match status" value="1"/>
</dbReference>
<feature type="region of interest" description="Disordered" evidence="5">
    <location>
        <begin position="580"/>
        <end position="607"/>
    </location>
</feature>
<keyword evidence="3" id="KW-0732">Signal</keyword>
<dbReference type="Pfam" id="PF17936">
    <property type="entry name" value="Big_6"/>
    <property type="match status" value="13"/>
</dbReference>
<evidence type="ECO:0000259" key="7">
    <source>
        <dbReference type="PROSITE" id="PS50847"/>
    </source>
</evidence>
<keyword evidence="4" id="KW-0572">Peptidoglycan-anchor</keyword>